<sequence>MADAAIKSRDSHARIIKWIEEVQGHDQRSNTSDNFHGIAMEYRHTYEALLQHYGNRLPFPGSSPKHKENAMKRQPDK</sequence>
<evidence type="ECO:0000313" key="2">
    <source>
        <dbReference type="EMBL" id="KAJ6022670.1"/>
    </source>
</evidence>
<dbReference type="EMBL" id="JAQJZL010000016">
    <property type="protein sequence ID" value="KAJ6022670.1"/>
    <property type="molecule type" value="Genomic_DNA"/>
</dbReference>
<comment type="caution">
    <text evidence="2">The sequence shown here is derived from an EMBL/GenBank/DDBJ whole genome shotgun (WGS) entry which is preliminary data.</text>
</comment>
<protein>
    <submittedName>
        <fullName evidence="2">Uncharacterized protein</fullName>
    </submittedName>
</protein>
<evidence type="ECO:0000256" key="1">
    <source>
        <dbReference type="SAM" id="MobiDB-lite"/>
    </source>
</evidence>
<gene>
    <name evidence="2" type="ORF">N7460_013065</name>
</gene>
<reference evidence="2" key="1">
    <citation type="journal article" date="2023" name="IMA Fungus">
        <title>Comparative genomic study of the Penicillium genus elucidates a diverse pangenome and 15 lateral gene transfer events.</title>
        <authorList>
            <person name="Petersen C."/>
            <person name="Sorensen T."/>
            <person name="Nielsen M.R."/>
            <person name="Sondergaard T.E."/>
            <person name="Sorensen J.L."/>
            <person name="Fitzpatrick D.A."/>
            <person name="Frisvad J.C."/>
            <person name="Nielsen K.L."/>
        </authorList>
    </citation>
    <scope>NUCLEOTIDE SEQUENCE</scope>
    <source>
        <strain evidence="2">IBT 15450</strain>
    </source>
</reference>
<feature type="region of interest" description="Disordered" evidence="1">
    <location>
        <begin position="56"/>
        <end position="77"/>
    </location>
</feature>
<evidence type="ECO:0000313" key="3">
    <source>
        <dbReference type="Proteomes" id="UP001219568"/>
    </source>
</evidence>
<dbReference type="Proteomes" id="UP001219568">
    <property type="component" value="Unassembled WGS sequence"/>
</dbReference>
<feature type="compositionally biased region" description="Basic and acidic residues" evidence="1">
    <location>
        <begin position="65"/>
        <end position="77"/>
    </location>
</feature>
<organism evidence="2 3">
    <name type="scientific">Penicillium canescens</name>
    <dbReference type="NCBI Taxonomy" id="5083"/>
    <lineage>
        <taxon>Eukaryota</taxon>
        <taxon>Fungi</taxon>
        <taxon>Dikarya</taxon>
        <taxon>Ascomycota</taxon>
        <taxon>Pezizomycotina</taxon>
        <taxon>Eurotiomycetes</taxon>
        <taxon>Eurotiomycetidae</taxon>
        <taxon>Eurotiales</taxon>
        <taxon>Aspergillaceae</taxon>
        <taxon>Penicillium</taxon>
    </lineage>
</organism>
<reference evidence="2" key="2">
    <citation type="submission" date="2023-01" db="EMBL/GenBank/DDBJ databases">
        <authorList>
            <person name="Petersen C."/>
        </authorList>
    </citation>
    <scope>NUCLEOTIDE SEQUENCE</scope>
    <source>
        <strain evidence="2">IBT 15450</strain>
    </source>
</reference>
<keyword evidence="3" id="KW-1185">Reference proteome</keyword>
<name>A0AAD6HYW6_PENCN</name>
<accession>A0AAD6HYW6</accession>
<dbReference type="AlphaFoldDB" id="A0AAD6HYW6"/>
<proteinExistence type="predicted"/>